<protein>
    <recommendedName>
        <fullName evidence="2">N-acetyltransferase domain-containing protein</fullName>
    </recommendedName>
</protein>
<feature type="domain" description="N-acetyltransferase" evidence="2">
    <location>
        <begin position="1"/>
        <end position="144"/>
    </location>
</feature>
<evidence type="ECO:0000313" key="3">
    <source>
        <dbReference type="EMBL" id="OZS42831.1"/>
    </source>
</evidence>
<feature type="compositionally biased region" description="Basic and acidic residues" evidence="1">
    <location>
        <begin position="131"/>
        <end position="141"/>
    </location>
</feature>
<dbReference type="CDD" id="cd04301">
    <property type="entry name" value="NAT_SF"/>
    <property type="match status" value="1"/>
</dbReference>
<dbReference type="EMBL" id="NOIF01000121">
    <property type="protein sequence ID" value="OZS42831.1"/>
    <property type="molecule type" value="Genomic_DNA"/>
</dbReference>
<dbReference type="Pfam" id="PF00583">
    <property type="entry name" value="Acetyltransf_1"/>
    <property type="match status" value="1"/>
</dbReference>
<organism evidence="3 4">
    <name type="scientific">Photobacterium sanguinicancri</name>
    <dbReference type="NCBI Taxonomy" id="875932"/>
    <lineage>
        <taxon>Bacteria</taxon>
        <taxon>Pseudomonadati</taxon>
        <taxon>Pseudomonadota</taxon>
        <taxon>Gammaproteobacteria</taxon>
        <taxon>Vibrionales</taxon>
        <taxon>Vibrionaceae</taxon>
        <taxon>Photobacterium</taxon>
    </lineage>
</organism>
<proteinExistence type="predicted"/>
<dbReference type="Gene3D" id="3.40.630.30">
    <property type="match status" value="1"/>
</dbReference>
<evidence type="ECO:0000259" key="2">
    <source>
        <dbReference type="PROSITE" id="PS51186"/>
    </source>
</evidence>
<dbReference type="PROSITE" id="PS51186">
    <property type="entry name" value="GNAT"/>
    <property type="match status" value="1"/>
</dbReference>
<gene>
    <name evidence="3" type="ORF">ASV53_16365</name>
</gene>
<feature type="compositionally biased region" description="Basic and acidic residues" evidence="1">
    <location>
        <begin position="148"/>
        <end position="162"/>
    </location>
</feature>
<comment type="caution">
    <text evidence="3">The sequence shown here is derived from an EMBL/GenBank/DDBJ whole genome shotgun (WGS) entry which is preliminary data.</text>
</comment>
<sequence>MFAGSNEHPSLIRELYFIRTDRKITKWKNEQLKLGVFGEPNTAKREFAKLALNDKLGEEDVELFDSEITLFIVSPELKGKGLGRKLMDRYVHFCKANGIATAFLWTDVDCDYSFYQKSGFKIHNTFKSAKQHRDAEHEDGMNRPSIKRLVDNGEDDKKAARD</sequence>
<reference evidence="3 4" key="1">
    <citation type="journal article" date="2016" name="Antonie Van Leeuwenhoek">
        <title>Photobacterium sanguinicancri sp. nov. isolated from marine animals.</title>
        <authorList>
            <person name="Gomez-Gil B."/>
            <person name="Roque A."/>
            <person name="Rotllant G."/>
            <person name="Romalde J.L."/>
            <person name="Doce A."/>
            <person name="Eggermont M."/>
            <person name="Defoirdt T."/>
        </authorList>
    </citation>
    <scope>NUCLEOTIDE SEQUENCE [LARGE SCALE GENOMIC DNA]</scope>
    <source>
        <strain evidence="3 4">CAIM 1827</strain>
    </source>
</reference>
<name>A0ABX4FVM1_9GAMM</name>
<evidence type="ECO:0000256" key="1">
    <source>
        <dbReference type="SAM" id="MobiDB-lite"/>
    </source>
</evidence>
<dbReference type="InterPro" id="IPR000182">
    <property type="entry name" value="GNAT_dom"/>
</dbReference>
<feature type="region of interest" description="Disordered" evidence="1">
    <location>
        <begin position="131"/>
        <end position="162"/>
    </location>
</feature>
<accession>A0ABX4FVM1</accession>
<evidence type="ECO:0000313" key="4">
    <source>
        <dbReference type="Proteomes" id="UP000215999"/>
    </source>
</evidence>
<dbReference type="SUPFAM" id="SSF55729">
    <property type="entry name" value="Acyl-CoA N-acyltransferases (Nat)"/>
    <property type="match status" value="1"/>
</dbReference>
<dbReference type="Proteomes" id="UP000215999">
    <property type="component" value="Unassembled WGS sequence"/>
</dbReference>
<keyword evidence="4" id="KW-1185">Reference proteome</keyword>
<dbReference type="InterPro" id="IPR016181">
    <property type="entry name" value="Acyl_CoA_acyltransferase"/>
</dbReference>